<dbReference type="Pfam" id="PF07261">
    <property type="entry name" value="DnaB_2"/>
    <property type="match status" value="2"/>
</dbReference>
<reference evidence="3" key="1">
    <citation type="submission" date="2020-10" db="EMBL/GenBank/DDBJ databases">
        <authorList>
            <person name="Gilroy R."/>
        </authorList>
    </citation>
    <scope>NUCLEOTIDE SEQUENCE</scope>
    <source>
        <strain evidence="3">ChiSxjej2B14-6234</strain>
    </source>
</reference>
<dbReference type="Proteomes" id="UP000886887">
    <property type="component" value="Unassembled WGS sequence"/>
</dbReference>
<comment type="caution">
    <text evidence="3">The sequence shown here is derived from an EMBL/GenBank/DDBJ whole genome shotgun (WGS) entry which is preliminary data.</text>
</comment>
<sequence length="498" mass="56732">MSFCTFQDAYALFDCTPLENLFIQEYMLRAPGDFVKVYIYGLMQCYHPAERMSLATMAKDLGVDEDTVFRAFQYWERQGAVRRVGDNPVRYAYKNLKQAQLTSADPSQDVYRYREFNEELRSLFDKKRRLYEQDYQRVYDWIETLQLPQEVVLMLIRHCIDVLGVRFSFEKADAIAQEWARSGVTTIEDVEEMTRSSKEMRQGLLRVLRRLGQRRNPTQDEEKLYEKWVKQWGFSAQDVQDACAETTKSASPSMAYLDAILARQRSAGGARVAERLAQERTRTADARRVLSALRRVNTAPTEEDERTVAGWLARGFELEAIETAARAARRKGDSTLADLERRLEACARKGLFTREAMDAQLRAAQQDDGLLARVYEAAGMDARPSAADRALLRRWQGELAMPMDVVLLAASYAAGKSAPMTFADRILQSWHAAGIGDVQAARAEHDRHAGQGQARTARPVREVAKHRYGQRSYTDEEMDALFFDIMKDGETDGEGGKA</sequence>
<dbReference type="SUPFAM" id="SSF158499">
    <property type="entry name" value="DnaD domain-like"/>
    <property type="match status" value="1"/>
</dbReference>
<reference evidence="3" key="2">
    <citation type="journal article" date="2021" name="PeerJ">
        <title>Extensive microbial diversity within the chicken gut microbiome revealed by metagenomics and culture.</title>
        <authorList>
            <person name="Gilroy R."/>
            <person name="Ravi A."/>
            <person name="Getino M."/>
            <person name="Pursley I."/>
            <person name="Horton D.L."/>
            <person name="Alikhan N.F."/>
            <person name="Baker D."/>
            <person name="Gharbi K."/>
            <person name="Hall N."/>
            <person name="Watson M."/>
            <person name="Adriaenssens E.M."/>
            <person name="Foster-Nyarko E."/>
            <person name="Jarju S."/>
            <person name="Secka A."/>
            <person name="Antonio M."/>
            <person name="Oren A."/>
            <person name="Chaudhuri R.R."/>
            <person name="La Ragione R."/>
            <person name="Hildebrand F."/>
            <person name="Pallen M.J."/>
        </authorList>
    </citation>
    <scope>NUCLEOTIDE SEQUENCE</scope>
    <source>
        <strain evidence="3">ChiSxjej2B14-6234</strain>
    </source>
</reference>
<gene>
    <name evidence="3" type="ORF">IAB73_06635</name>
</gene>
<accession>A0A9D0Z9Y5</accession>
<name>A0A9D0Z9Y5_9FIRM</name>
<feature type="domain" description="DnaB/C C-terminal" evidence="2">
    <location>
        <begin position="385"/>
        <end position="443"/>
    </location>
</feature>
<proteinExistence type="inferred from homology"/>
<evidence type="ECO:0000259" key="2">
    <source>
        <dbReference type="Pfam" id="PF07261"/>
    </source>
</evidence>
<dbReference type="InterPro" id="IPR034829">
    <property type="entry name" value="DnaD-like_sf"/>
</dbReference>
<dbReference type="AlphaFoldDB" id="A0A9D0Z9Y5"/>
<feature type="domain" description="DnaB/C C-terminal" evidence="2">
    <location>
        <begin position="128"/>
        <end position="192"/>
    </location>
</feature>
<dbReference type="Gene3D" id="1.10.10.630">
    <property type="entry name" value="DnaD domain-like"/>
    <property type="match status" value="3"/>
</dbReference>
<protein>
    <submittedName>
        <fullName evidence="3">DnaD domain protein</fullName>
    </submittedName>
</protein>
<comment type="similarity">
    <text evidence="1">Belongs to the DnaB/DnaD family.</text>
</comment>
<dbReference type="InterPro" id="IPR006343">
    <property type="entry name" value="DnaB/C_C"/>
</dbReference>
<evidence type="ECO:0000313" key="4">
    <source>
        <dbReference type="Proteomes" id="UP000886887"/>
    </source>
</evidence>
<organism evidence="3 4">
    <name type="scientific">Candidatus Onthenecus intestinigallinarum</name>
    <dbReference type="NCBI Taxonomy" id="2840875"/>
    <lineage>
        <taxon>Bacteria</taxon>
        <taxon>Bacillati</taxon>
        <taxon>Bacillota</taxon>
        <taxon>Clostridia</taxon>
        <taxon>Eubacteriales</taxon>
        <taxon>Candidatus Onthenecus</taxon>
    </lineage>
</organism>
<dbReference type="EMBL" id="DVFJ01000021">
    <property type="protein sequence ID" value="HIQ71862.1"/>
    <property type="molecule type" value="Genomic_DNA"/>
</dbReference>
<evidence type="ECO:0000256" key="1">
    <source>
        <dbReference type="ARBA" id="ARBA00093462"/>
    </source>
</evidence>
<evidence type="ECO:0000313" key="3">
    <source>
        <dbReference type="EMBL" id="HIQ71862.1"/>
    </source>
</evidence>